<dbReference type="Gene3D" id="2.10.109.10">
    <property type="entry name" value="Umud Fragment, subunit A"/>
    <property type="match status" value="1"/>
</dbReference>
<feature type="compositionally biased region" description="Polar residues" evidence="1">
    <location>
        <begin position="1"/>
        <end position="13"/>
    </location>
</feature>
<proteinExistence type="predicted"/>
<feature type="domain" description="Peptidase S24/S26A/S26B/S26C" evidence="2">
    <location>
        <begin position="23"/>
        <end position="115"/>
    </location>
</feature>
<dbReference type="Pfam" id="PF00717">
    <property type="entry name" value="Peptidase_S24"/>
    <property type="match status" value="1"/>
</dbReference>
<dbReference type="InterPro" id="IPR015927">
    <property type="entry name" value="Peptidase_S24_S26A/B/C"/>
</dbReference>
<keyword evidence="4" id="KW-1185">Reference proteome</keyword>
<dbReference type="InterPro" id="IPR036286">
    <property type="entry name" value="LexA/Signal_pep-like_sf"/>
</dbReference>
<evidence type="ECO:0000259" key="2">
    <source>
        <dbReference type="Pfam" id="PF00717"/>
    </source>
</evidence>
<dbReference type="AlphaFoldDB" id="A0A246RX58"/>
<feature type="region of interest" description="Disordered" evidence="1">
    <location>
        <begin position="1"/>
        <end position="25"/>
    </location>
</feature>
<protein>
    <submittedName>
        <fullName evidence="3">Repressor</fullName>
    </submittedName>
</protein>
<dbReference type="RefSeq" id="WP_240513240.1">
    <property type="nucleotide sequence ID" value="NZ_JPUA01000034.1"/>
</dbReference>
<organism evidence="3 4">
    <name type="scientific">Halomonas campaniensis</name>
    <dbReference type="NCBI Taxonomy" id="213554"/>
    <lineage>
        <taxon>Bacteria</taxon>
        <taxon>Pseudomonadati</taxon>
        <taxon>Pseudomonadota</taxon>
        <taxon>Gammaproteobacteria</taxon>
        <taxon>Oceanospirillales</taxon>
        <taxon>Halomonadaceae</taxon>
        <taxon>Halomonas</taxon>
    </lineage>
</organism>
<evidence type="ECO:0000256" key="1">
    <source>
        <dbReference type="SAM" id="MobiDB-lite"/>
    </source>
</evidence>
<accession>A0A246RX58</accession>
<gene>
    <name evidence="3" type="ORF">JI62_13375</name>
</gene>
<dbReference type="SUPFAM" id="SSF51306">
    <property type="entry name" value="LexA/Signal peptidase"/>
    <property type="match status" value="1"/>
</dbReference>
<name>A0A246RX58_9GAMM</name>
<dbReference type="Proteomes" id="UP000197334">
    <property type="component" value="Unassembled WGS sequence"/>
</dbReference>
<sequence length="134" mass="15239">MTLSMATPTTTFARRQPAPRPYAMPPSVTRRNTYALKVRGNALRDCNLFDGDVIIIRRYQHDTQTETAVAEINQQTIALRQLSISRFGVELWPEDTLQPALFLHNRDIQVLGMVMGVEPHPSVHLKSEPTFTEH</sequence>
<reference evidence="3 4" key="1">
    <citation type="submission" date="2014-08" db="EMBL/GenBank/DDBJ databases">
        <title>Draft genome sequence of a novel L-asparaginase producing marine bacterium, Halomonas campaniensis.</title>
        <authorList>
            <person name="Sundarakrishnan B."/>
            <person name="Moushumi Priya A."/>
            <person name="Raman G."/>
            <person name="Sakthivel N."/>
            <person name="Park S."/>
            <person name="Jayachandran S."/>
        </authorList>
    </citation>
    <scope>NUCLEOTIDE SEQUENCE [LARGE SCALE GENOMIC DNA]</scope>
    <source>
        <strain evidence="3 4">SK03</strain>
    </source>
</reference>
<comment type="caution">
    <text evidence="3">The sequence shown here is derived from an EMBL/GenBank/DDBJ whole genome shotgun (WGS) entry which is preliminary data.</text>
</comment>
<evidence type="ECO:0000313" key="4">
    <source>
        <dbReference type="Proteomes" id="UP000197334"/>
    </source>
</evidence>
<evidence type="ECO:0000313" key="3">
    <source>
        <dbReference type="EMBL" id="OWV28666.1"/>
    </source>
</evidence>
<dbReference type="EMBL" id="JPUA01000034">
    <property type="protein sequence ID" value="OWV28666.1"/>
    <property type="molecule type" value="Genomic_DNA"/>
</dbReference>